<sequence length="266" mass="28712">MGVESTAERGSTWSCKRISPKVSVEILRRKNTSKLLEANPLTALGKTGNGKVDKKNNYDWSRKSVGRTQPPIAEATGNGGGNGVTGNKSDLGASESTEESVSNSKFDTGRSDEKTTEVDRNRSSTEEEAFQAMWVERDCIDGGTREHESLRGQIKLSELMGEEPKVTTAIAAKETGVGKTREVEELRENKGGSVVSHAGMSQGQDAGKDCGLENYPLRNVVSQSGLEPIRVDWGVEADVVEHRGGGFNGQLPEIKNLWAKAEFGNN</sequence>
<proteinExistence type="predicted"/>
<accession>A0ABR2T3L9</accession>
<organism evidence="2 3">
    <name type="scientific">Hibiscus sabdariffa</name>
    <name type="common">roselle</name>
    <dbReference type="NCBI Taxonomy" id="183260"/>
    <lineage>
        <taxon>Eukaryota</taxon>
        <taxon>Viridiplantae</taxon>
        <taxon>Streptophyta</taxon>
        <taxon>Embryophyta</taxon>
        <taxon>Tracheophyta</taxon>
        <taxon>Spermatophyta</taxon>
        <taxon>Magnoliopsida</taxon>
        <taxon>eudicotyledons</taxon>
        <taxon>Gunneridae</taxon>
        <taxon>Pentapetalae</taxon>
        <taxon>rosids</taxon>
        <taxon>malvids</taxon>
        <taxon>Malvales</taxon>
        <taxon>Malvaceae</taxon>
        <taxon>Malvoideae</taxon>
        <taxon>Hibiscus</taxon>
    </lineage>
</organism>
<dbReference type="Proteomes" id="UP001396334">
    <property type="component" value="Unassembled WGS sequence"/>
</dbReference>
<name>A0ABR2T3L9_9ROSI</name>
<evidence type="ECO:0000313" key="3">
    <source>
        <dbReference type="Proteomes" id="UP001396334"/>
    </source>
</evidence>
<feature type="region of interest" description="Disordered" evidence="1">
    <location>
        <begin position="29"/>
        <end position="127"/>
    </location>
</feature>
<protein>
    <submittedName>
        <fullName evidence="2">Uncharacterized protein</fullName>
    </submittedName>
</protein>
<gene>
    <name evidence="2" type="ORF">V6N11_056386</name>
</gene>
<feature type="compositionally biased region" description="Basic and acidic residues" evidence="1">
    <location>
        <begin position="51"/>
        <end position="62"/>
    </location>
</feature>
<comment type="caution">
    <text evidence="2">The sequence shown here is derived from an EMBL/GenBank/DDBJ whole genome shotgun (WGS) entry which is preliminary data.</text>
</comment>
<evidence type="ECO:0000313" key="2">
    <source>
        <dbReference type="EMBL" id="KAK9032103.1"/>
    </source>
</evidence>
<feature type="region of interest" description="Disordered" evidence="1">
    <location>
        <begin position="188"/>
        <end position="207"/>
    </location>
</feature>
<feature type="compositionally biased region" description="Basic and acidic residues" evidence="1">
    <location>
        <begin position="107"/>
        <end position="125"/>
    </location>
</feature>
<dbReference type="EMBL" id="JBBPBN010000009">
    <property type="protein sequence ID" value="KAK9032103.1"/>
    <property type="molecule type" value="Genomic_DNA"/>
</dbReference>
<keyword evidence="3" id="KW-1185">Reference proteome</keyword>
<evidence type="ECO:0000256" key="1">
    <source>
        <dbReference type="SAM" id="MobiDB-lite"/>
    </source>
</evidence>
<reference evidence="2 3" key="1">
    <citation type="journal article" date="2024" name="G3 (Bethesda)">
        <title>Genome assembly of Hibiscus sabdariffa L. provides insights into metabolisms of medicinal natural products.</title>
        <authorList>
            <person name="Kim T."/>
        </authorList>
    </citation>
    <scope>NUCLEOTIDE SEQUENCE [LARGE SCALE GENOMIC DNA]</scope>
    <source>
        <strain evidence="2">TK-2024</strain>
        <tissue evidence="2">Old leaves</tissue>
    </source>
</reference>